<comment type="caution">
    <text evidence="4">The sequence shown here is derived from an EMBL/GenBank/DDBJ whole genome shotgun (WGS) entry which is preliminary data.</text>
</comment>
<name>A0ABQ9K2N7_9CUCU</name>
<keyword evidence="1" id="KW-0547">Nucleotide-binding</keyword>
<protein>
    <recommendedName>
        <fullName evidence="3">Protein kinase domain-containing protein</fullName>
    </recommendedName>
</protein>
<feature type="domain" description="Protein kinase" evidence="3">
    <location>
        <begin position="11"/>
        <end position="261"/>
    </location>
</feature>
<accession>A0ABQ9K2N7</accession>
<dbReference type="SMART" id="SM00220">
    <property type="entry name" value="S_TKc"/>
    <property type="match status" value="1"/>
</dbReference>
<gene>
    <name evidence="4" type="ORF">NQ317_006097</name>
</gene>
<dbReference type="InterPro" id="IPR000719">
    <property type="entry name" value="Prot_kinase_dom"/>
</dbReference>
<sequence length="348" mass="39670">MVRYQALKGLYEVERTIGCGGFAKVNHWRKVAIKIMDKISLGDDLPRVKLELKALQTLSHEHICKLFQVIETDGHFFIVMEYCSGGELFDHIVEKNRLSESESRMFFRQIVSAVAYLHSLGYAHRDLKPENVLLDRYQNLKLIDFGLCARPLDGMDSPLYTSCGSPTYAAPELVLGNQYLGPEVDVWAMGVLLYALLAGSLPFDDVSIDSLYKKDSAKFKAGKYEEPSFMSKESLRLINSMLQVDPKKRITVNKLLSHPWLTLGILDPVEVKMENSKCYDADCVNTMAKHHQVVADTMWDHLKKWKYDYHTATYFLLMGKKRRGSTLKMNSTAVRLPLSDKNMEALQS</sequence>
<dbReference type="InterPro" id="IPR011009">
    <property type="entry name" value="Kinase-like_dom_sf"/>
</dbReference>
<dbReference type="InterPro" id="IPR048637">
    <property type="entry name" value="MELK_UBA"/>
</dbReference>
<dbReference type="EMBL" id="JAPWTJ010000062">
    <property type="protein sequence ID" value="KAJ8983765.1"/>
    <property type="molecule type" value="Genomic_DNA"/>
</dbReference>
<evidence type="ECO:0000256" key="2">
    <source>
        <dbReference type="ARBA" id="ARBA00022840"/>
    </source>
</evidence>
<dbReference type="PROSITE" id="PS50011">
    <property type="entry name" value="PROTEIN_KINASE_DOM"/>
    <property type="match status" value="1"/>
</dbReference>
<dbReference type="Pfam" id="PF00069">
    <property type="entry name" value="Pkinase"/>
    <property type="match status" value="1"/>
</dbReference>
<dbReference type="Pfam" id="PF21594">
    <property type="entry name" value="UBA_MELK"/>
    <property type="match status" value="1"/>
</dbReference>
<evidence type="ECO:0000313" key="4">
    <source>
        <dbReference type="EMBL" id="KAJ8983765.1"/>
    </source>
</evidence>
<evidence type="ECO:0000256" key="1">
    <source>
        <dbReference type="ARBA" id="ARBA00022741"/>
    </source>
</evidence>
<keyword evidence="2" id="KW-0067">ATP-binding</keyword>
<dbReference type="PANTHER" id="PTHR24346">
    <property type="entry name" value="MAP/MICROTUBULE AFFINITY-REGULATING KINASE"/>
    <property type="match status" value="1"/>
</dbReference>
<dbReference type="CDD" id="cd14341">
    <property type="entry name" value="UBA_MELK"/>
    <property type="match status" value="1"/>
</dbReference>
<dbReference type="Proteomes" id="UP001162164">
    <property type="component" value="Unassembled WGS sequence"/>
</dbReference>
<organism evidence="4 5">
    <name type="scientific">Molorchus minor</name>
    <dbReference type="NCBI Taxonomy" id="1323400"/>
    <lineage>
        <taxon>Eukaryota</taxon>
        <taxon>Metazoa</taxon>
        <taxon>Ecdysozoa</taxon>
        <taxon>Arthropoda</taxon>
        <taxon>Hexapoda</taxon>
        <taxon>Insecta</taxon>
        <taxon>Pterygota</taxon>
        <taxon>Neoptera</taxon>
        <taxon>Endopterygota</taxon>
        <taxon>Coleoptera</taxon>
        <taxon>Polyphaga</taxon>
        <taxon>Cucujiformia</taxon>
        <taxon>Chrysomeloidea</taxon>
        <taxon>Cerambycidae</taxon>
        <taxon>Lamiinae</taxon>
        <taxon>Monochamini</taxon>
        <taxon>Molorchus</taxon>
    </lineage>
</organism>
<dbReference type="PANTHER" id="PTHR24346:SF30">
    <property type="entry name" value="MATERNAL EMBRYONIC LEUCINE ZIPPER KINASE"/>
    <property type="match status" value="1"/>
</dbReference>
<proteinExistence type="predicted"/>
<dbReference type="Gene3D" id="1.10.510.10">
    <property type="entry name" value="Transferase(Phosphotransferase) domain 1"/>
    <property type="match status" value="1"/>
</dbReference>
<reference evidence="4" key="1">
    <citation type="journal article" date="2023" name="Insect Mol. Biol.">
        <title>Genome sequencing provides insights into the evolution of gene families encoding plant cell wall-degrading enzymes in longhorned beetles.</title>
        <authorList>
            <person name="Shin N.R."/>
            <person name="Okamura Y."/>
            <person name="Kirsch R."/>
            <person name="Pauchet Y."/>
        </authorList>
    </citation>
    <scope>NUCLEOTIDE SEQUENCE</scope>
    <source>
        <strain evidence="4">MMC_N1</strain>
    </source>
</reference>
<evidence type="ECO:0000313" key="5">
    <source>
        <dbReference type="Proteomes" id="UP001162164"/>
    </source>
</evidence>
<dbReference type="PROSITE" id="PS00108">
    <property type="entry name" value="PROTEIN_KINASE_ST"/>
    <property type="match status" value="1"/>
</dbReference>
<evidence type="ECO:0000259" key="3">
    <source>
        <dbReference type="PROSITE" id="PS50011"/>
    </source>
</evidence>
<dbReference type="InterPro" id="IPR008271">
    <property type="entry name" value="Ser/Thr_kinase_AS"/>
</dbReference>
<dbReference type="SUPFAM" id="SSF56112">
    <property type="entry name" value="Protein kinase-like (PK-like)"/>
    <property type="match status" value="1"/>
</dbReference>
<keyword evidence="5" id="KW-1185">Reference proteome</keyword>